<protein>
    <submittedName>
        <fullName evidence="1">Uncharacterized protein</fullName>
    </submittedName>
</protein>
<sequence length="65" mass="7015">MSHYRSHGFGPWQSRGTPSQSYLLLVARCGNPLSDRIKLHSDPTRNVRSSSPHSFSGATASVSGS</sequence>
<gene>
    <name evidence="1" type="ORF">DSO57_1009885</name>
</gene>
<reference evidence="1" key="1">
    <citation type="submission" date="2022-04" db="EMBL/GenBank/DDBJ databases">
        <title>Genome of the entomopathogenic fungus Entomophthora muscae.</title>
        <authorList>
            <person name="Elya C."/>
            <person name="Lovett B.R."/>
            <person name="Lee E."/>
            <person name="Macias A.M."/>
            <person name="Hajek A.E."/>
            <person name="De Bivort B.L."/>
            <person name="Kasson M.T."/>
            <person name="De Fine Licht H.H."/>
            <person name="Stajich J.E."/>
        </authorList>
    </citation>
    <scope>NUCLEOTIDE SEQUENCE</scope>
    <source>
        <strain evidence="1">Berkeley</strain>
    </source>
</reference>
<dbReference type="Proteomes" id="UP001165960">
    <property type="component" value="Unassembled WGS sequence"/>
</dbReference>
<organism evidence="1 2">
    <name type="scientific">Entomophthora muscae</name>
    <dbReference type="NCBI Taxonomy" id="34485"/>
    <lineage>
        <taxon>Eukaryota</taxon>
        <taxon>Fungi</taxon>
        <taxon>Fungi incertae sedis</taxon>
        <taxon>Zoopagomycota</taxon>
        <taxon>Entomophthoromycotina</taxon>
        <taxon>Entomophthoromycetes</taxon>
        <taxon>Entomophthorales</taxon>
        <taxon>Entomophthoraceae</taxon>
        <taxon>Entomophthora</taxon>
    </lineage>
</organism>
<keyword evidence="2" id="KW-1185">Reference proteome</keyword>
<accession>A0ACC2T6T5</accession>
<name>A0ACC2T6T5_9FUNG</name>
<evidence type="ECO:0000313" key="1">
    <source>
        <dbReference type="EMBL" id="KAJ9070276.1"/>
    </source>
</evidence>
<comment type="caution">
    <text evidence="1">The sequence shown here is derived from an EMBL/GenBank/DDBJ whole genome shotgun (WGS) entry which is preliminary data.</text>
</comment>
<proteinExistence type="predicted"/>
<evidence type="ECO:0000313" key="2">
    <source>
        <dbReference type="Proteomes" id="UP001165960"/>
    </source>
</evidence>
<dbReference type="EMBL" id="QTSX02003582">
    <property type="protein sequence ID" value="KAJ9070276.1"/>
    <property type="molecule type" value="Genomic_DNA"/>
</dbReference>